<feature type="non-terminal residue" evidence="3">
    <location>
        <position position="1"/>
    </location>
</feature>
<dbReference type="Pfam" id="PF13375">
    <property type="entry name" value="RnfC_N"/>
    <property type="match status" value="1"/>
</dbReference>
<feature type="region of interest" description="Disordered" evidence="1">
    <location>
        <begin position="1"/>
        <end position="20"/>
    </location>
</feature>
<feature type="compositionally biased region" description="Basic and acidic residues" evidence="1">
    <location>
        <begin position="11"/>
        <end position="20"/>
    </location>
</feature>
<evidence type="ECO:0000259" key="2">
    <source>
        <dbReference type="Pfam" id="PF13375"/>
    </source>
</evidence>
<feature type="domain" description="RnfC Barrel sandwich hybrid" evidence="2">
    <location>
        <begin position="55"/>
        <end position="113"/>
    </location>
</feature>
<evidence type="ECO:0000313" key="3">
    <source>
        <dbReference type="EMBL" id="GAI10363.1"/>
    </source>
</evidence>
<name>X1KUJ4_9ZZZZ</name>
<dbReference type="InterPro" id="IPR026902">
    <property type="entry name" value="RnfC_N"/>
</dbReference>
<dbReference type="EMBL" id="BARV01007614">
    <property type="protein sequence ID" value="GAI10363.1"/>
    <property type="molecule type" value="Genomic_DNA"/>
</dbReference>
<gene>
    <name evidence="3" type="ORF">S06H3_15464</name>
</gene>
<evidence type="ECO:0000256" key="1">
    <source>
        <dbReference type="SAM" id="MobiDB-lite"/>
    </source>
</evidence>
<comment type="caution">
    <text evidence="3">The sequence shown here is derived from an EMBL/GenBank/DDBJ whole genome shotgun (WGS) entry which is preliminary data.</text>
</comment>
<protein>
    <recommendedName>
        <fullName evidence="2">RnfC Barrel sandwich hybrid domain-containing protein</fullName>
    </recommendedName>
</protein>
<sequence length="118" mass="13538">LLAAGYQPKFSGKEKNPREMKEYRNIPSSRIKNRLRLDKYDENDRHPLPVIETDPDQAEILLKQHTGVPSEPVVKINEQVNEGDLIAEIPKGKLGARLHSSIKGRITYIDEERIIIKK</sequence>
<dbReference type="AlphaFoldDB" id="X1KUJ4"/>
<reference evidence="3" key="1">
    <citation type="journal article" date="2014" name="Front. Microbiol.">
        <title>High frequency of phylogenetically diverse reductive dehalogenase-homologous genes in deep subseafloor sedimentary metagenomes.</title>
        <authorList>
            <person name="Kawai M."/>
            <person name="Futagami T."/>
            <person name="Toyoda A."/>
            <person name="Takaki Y."/>
            <person name="Nishi S."/>
            <person name="Hori S."/>
            <person name="Arai W."/>
            <person name="Tsubouchi T."/>
            <person name="Morono Y."/>
            <person name="Uchiyama I."/>
            <person name="Ito T."/>
            <person name="Fujiyama A."/>
            <person name="Inagaki F."/>
            <person name="Takami H."/>
        </authorList>
    </citation>
    <scope>NUCLEOTIDE SEQUENCE</scope>
    <source>
        <strain evidence="3">Expedition CK06-06</strain>
    </source>
</reference>
<organism evidence="3">
    <name type="scientific">marine sediment metagenome</name>
    <dbReference type="NCBI Taxonomy" id="412755"/>
    <lineage>
        <taxon>unclassified sequences</taxon>
        <taxon>metagenomes</taxon>
        <taxon>ecological metagenomes</taxon>
    </lineage>
</organism>
<accession>X1KUJ4</accession>
<proteinExistence type="predicted"/>